<dbReference type="SUPFAM" id="SSF53756">
    <property type="entry name" value="UDP-Glycosyltransferase/glycogen phosphorylase"/>
    <property type="match status" value="1"/>
</dbReference>
<dbReference type="PANTHER" id="PTHR45947:SF3">
    <property type="entry name" value="SULFOQUINOVOSYL TRANSFERASE SQD2"/>
    <property type="match status" value="1"/>
</dbReference>
<comment type="caution">
    <text evidence="3">The sequence shown here is derived from an EMBL/GenBank/DDBJ whole genome shotgun (WGS) entry which is preliminary data.</text>
</comment>
<dbReference type="AlphaFoldDB" id="A0A927IH17"/>
<sequence length="382" mass="42009">MRLALVTETFPPEVNGVSMTLGRLCEGLAKRGWSLLVVRPVQEHEEVDAVSPPQPFEEFVVAGVPLPGYSSLRMGEPAGFSLHRMWKENRPDIVHIATEGPLGVAALIAAKLLRIPVSSTFHTNFDQYSDHYSVGGVQRLMSAYLRRIHNFCACTLAPTQQMADALASEGYLNTGVLSRGVDTELFSPEKRDAALRKSWEIPEGGRAIVYVGRIAKEKNIDLVVRAYQAMARQNPGDRLVLVGGGPELERLKRKYPHIHYAGMRKGDDLARHYASGDIFLFASVTETFGNVVTEAMASGLSVCTYDYAVGREYVKPNENGFLAAFDDPDDFVEKAVALGECSDEELRLIGSAARKTAEGISWDAVVESFQSSLREVVDRTRG</sequence>
<evidence type="ECO:0000313" key="3">
    <source>
        <dbReference type="EMBL" id="MBD5779384.1"/>
    </source>
</evidence>
<evidence type="ECO:0000259" key="2">
    <source>
        <dbReference type="Pfam" id="PF13439"/>
    </source>
</evidence>
<name>A0A927IH17_9BACT</name>
<dbReference type="PANTHER" id="PTHR45947">
    <property type="entry name" value="SULFOQUINOVOSYL TRANSFERASE SQD2"/>
    <property type="match status" value="1"/>
</dbReference>
<evidence type="ECO:0000259" key="1">
    <source>
        <dbReference type="Pfam" id="PF00534"/>
    </source>
</evidence>
<dbReference type="Pfam" id="PF00534">
    <property type="entry name" value="Glycos_transf_1"/>
    <property type="match status" value="1"/>
</dbReference>
<evidence type="ECO:0000313" key="4">
    <source>
        <dbReference type="Proteomes" id="UP000622317"/>
    </source>
</evidence>
<gene>
    <name evidence="3" type="ORF">IEN85_07745</name>
</gene>
<feature type="domain" description="Glycosyltransferase subfamily 4-like N-terminal" evidence="2">
    <location>
        <begin position="14"/>
        <end position="184"/>
    </location>
</feature>
<protein>
    <submittedName>
        <fullName evidence="3">Glycosyltransferase family 1 protein</fullName>
    </submittedName>
</protein>
<dbReference type="Gene3D" id="3.40.50.2000">
    <property type="entry name" value="Glycogen Phosphorylase B"/>
    <property type="match status" value="2"/>
</dbReference>
<proteinExistence type="predicted"/>
<dbReference type="InterPro" id="IPR001296">
    <property type="entry name" value="Glyco_trans_1"/>
</dbReference>
<dbReference type="CDD" id="cd03814">
    <property type="entry name" value="GT4-like"/>
    <property type="match status" value="1"/>
</dbReference>
<dbReference type="EMBL" id="JACYFG010000007">
    <property type="protein sequence ID" value="MBD5779384.1"/>
    <property type="molecule type" value="Genomic_DNA"/>
</dbReference>
<feature type="domain" description="Glycosyl transferase family 1" evidence="1">
    <location>
        <begin position="195"/>
        <end position="354"/>
    </location>
</feature>
<dbReference type="InterPro" id="IPR050194">
    <property type="entry name" value="Glycosyltransferase_grp1"/>
</dbReference>
<organism evidence="3 4">
    <name type="scientific">Pelagicoccus enzymogenes</name>
    <dbReference type="NCBI Taxonomy" id="2773457"/>
    <lineage>
        <taxon>Bacteria</taxon>
        <taxon>Pseudomonadati</taxon>
        <taxon>Verrucomicrobiota</taxon>
        <taxon>Opitutia</taxon>
        <taxon>Puniceicoccales</taxon>
        <taxon>Pelagicoccaceae</taxon>
        <taxon>Pelagicoccus</taxon>
    </lineage>
</organism>
<dbReference type="GO" id="GO:0016757">
    <property type="term" value="F:glycosyltransferase activity"/>
    <property type="evidence" value="ECO:0007669"/>
    <property type="project" value="InterPro"/>
</dbReference>
<keyword evidence="4" id="KW-1185">Reference proteome</keyword>
<accession>A0A927IH17</accession>
<dbReference type="RefSeq" id="WP_191616512.1">
    <property type="nucleotide sequence ID" value="NZ_JACYFG010000007.1"/>
</dbReference>
<dbReference type="InterPro" id="IPR028098">
    <property type="entry name" value="Glyco_trans_4-like_N"/>
</dbReference>
<dbReference type="Pfam" id="PF13439">
    <property type="entry name" value="Glyco_transf_4"/>
    <property type="match status" value="1"/>
</dbReference>
<reference evidence="3" key="1">
    <citation type="submission" date="2020-09" db="EMBL/GenBank/DDBJ databases">
        <title>Pelagicoccus enzymogenes sp. nov. with an EPS production, isolated from marine sediment.</title>
        <authorList>
            <person name="Feng X."/>
        </authorList>
    </citation>
    <scope>NUCLEOTIDE SEQUENCE</scope>
    <source>
        <strain evidence="3">NFK12</strain>
    </source>
</reference>
<dbReference type="Proteomes" id="UP000622317">
    <property type="component" value="Unassembled WGS sequence"/>
</dbReference>